<sequence length="664" mass="78889">MVISSYLMQNSNVSIDPFLNFKEENQEFIIRNIIAYLNQNGNKKIYCEKIHRQIKNVMTTVLKNTNVNIIKQYLRNLCKLKRGKLIINNQEYMINTAKKDLKIGFRDNYSGKLNGYILLQTAYLEDKQHKKIRTTFYGSQNCKTNLDIHLYFENEKQTIDTSNFISWALDNSKFDLEALFPTIFVYSICTERELEYFCKLFIEIQIKNFVGDSNLQTNIIIESLSFYSKHFDVESIKYILNFFLKFLKDMFCERSFNNQAYKKYINLYDYISFIVYKDTFLNKTNINYDEMPNIDSFSQIEFENVSNFKILAIENCIKEFKRKTKFSLRRDLKIDFAEDFFYSVYDENLERHLLKMYDNLINLNKNRCAGLLESEIFHKYINTAIIRNVIPEDQIILIICHLQKINDLYENTRLAHGNTFLSDESISVLEYWLSKNIESICEEYLYIISIMCKGFNNNIKSFNNQVKSILKTLHIYIKKIANITVFNVQPNKEYIFEKYLIWLANSLQQKMQRFLKKKTKNCKKGIDKSKIKIFVCARRCAFQIFSLCEDYQIDIRLNRLNYLCFEQEEIKKNLRYYVSKIEKNRKNIQTCMKIIDTTLQKILYTKNSVANSICCAFFENISNVALESLDSDEMQELCEIFTKRKCDLDSGSSFSYSDPKSTVI</sequence>
<dbReference type="EMBL" id="AFBI03000036">
    <property type="protein sequence ID" value="EJW03526.1"/>
    <property type="molecule type" value="Genomic_DNA"/>
</dbReference>
<name>J9D6X6_EDHAE</name>
<dbReference type="AlphaFoldDB" id="J9D6X6"/>
<proteinExistence type="predicted"/>
<dbReference type="HOGENOM" id="CLU_413322_0_0_1"/>
<protein>
    <submittedName>
        <fullName evidence="1">Uncharacterized protein</fullName>
    </submittedName>
</protein>
<dbReference type="Proteomes" id="UP000003163">
    <property type="component" value="Unassembled WGS sequence"/>
</dbReference>
<reference evidence="1 2" key="1">
    <citation type="submission" date="2011-08" db="EMBL/GenBank/DDBJ databases">
        <authorList>
            <person name="Liu Z.J."/>
            <person name="Shi F.L."/>
            <person name="Lu J.Q."/>
            <person name="Li M."/>
            <person name="Wang Z.L."/>
        </authorList>
    </citation>
    <scope>NUCLEOTIDE SEQUENCE [LARGE SCALE GENOMIC DNA]</scope>
    <source>
        <strain evidence="1 2">USNM 41457</strain>
    </source>
</reference>
<gene>
    <name evidence="1" type="ORF">EDEG_02147</name>
</gene>
<dbReference type="InParanoid" id="J9D6X6"/>
<comment type="caution">
    <text evidence="1">The sequence shown here is derived from an EMBL/GenBank/DDBJ whole genome shotgun (WGS) entry which is preliminary data.</text>
</comment>
<accession>J9D6X6</accession>
<reference evidence="2" key="2">
    <citation type="submission" date="2015-07" db="EMBL/GenBank/DDBJ databases">
        <title>Contrasting host-pathogen interactions and genome evolution in two generalist and specialist microsporidian pathogens of mosquitoes.</title>
        <authorList>
            <consortium name="The Broad Institute Genomics Platform"/>
            <consortium name="The Broad Institute Genome Sequencing Center for Infectious Disease"/>
            <person name="Cuomo C.A."/>
            <person name="Sanscrainte N.D."/>
            <person name="Goldberg J.M."/>
            <person name="Heiman D."/>
            <person name="Young S."/>
            <person name="Zeng Q."/>
            <person name="Becnel J.J."/>
            <person name="Birren B.W."/>
        </authorList>
    </citation>
    <scope>NUCLEOTIDE SEQUENCE [LARGE SCALE GENOMIC DNA]</scope>
    <source>
        <strain evidence="2">USNM 41457</strain>
    </source>
</reference>
<organism evidence="1 2">
    <name type="scientific">Edhazardia aedis (strain USNM 41457)</name>
    <name type="common">Microsporidian parasite</name>
    <dbReference type="NCBI Taxonomy" id="1003232"/>
    <lineage>
        <taxon>Eukaryota</taxon>
        <taxon>Fungi</taxon>
        <taxon>Fungi incertae sedis</taxon>
        <taxon>Microsporidia</taxon>
        <taxon>Edhazardia</taxon>
    </lineage>
</organism>
<keyword evidence="2" id="KW-1185">Reference proteome</keyword>
<dbReference type="VEuPathDB" id="MicrosporidiaDB:EDEG_02147"/>
<evidence type="ECO:0000313" key="2">
    <source>
        <dbReference type="Proteomes" id="UP000003163"/>
    </source>
</evidence>
<evidence type="ECO:0000313" key="1">
    <source>
        <dbReference type="EMBL" id="EJW03526.1"/>
    </source>
</evidence>